<evidence type="ECO:0000313" key="5">
    <source>
        <dbReference type="Proteomes" id="UP000000709"/>
    </source>
</evidence>
<dbReference type="KEGG" id="spaa:SPAPADRAFT_139973"/>
<dbReference type="Proteomes" id="UP000000709">
    <property type="component" value="Unassembled WGS sequence"/>
</dbReference>
<dbReference type="HOGENOM" id="CLU_096164_0_0_1"/>
<dbReference type="Pfam" id="PF03987">
    <property type="entry name" value="Autophagy_act_C"/>
    <property type="match status" value="1"/>
</dbReference>
<keyword evidence="1" id="KW-0833">Ubl conjugation pathway</keyword>
<dbReference type="GO" id="GO:0019787">
    <property type="term" value="F:ubiquitin-like protein transferase activity"/>
    <property type="evidence" value="ECO:0007669"/>
    <property type="project" value="InterPro"/>
</dbReference>
<organism evidence="5">
    <name type="scientific">Spathaspora passalidarum (strain NRRL Y-27907 / 11-Y1)</name>
    <dbReference type="NCBI Taxonomy" id="619300"/>
    <lineage>
        <taxon>Eukaryota</taxon>
        <taxon>Fungi</taxon>
        <taxon>Dikarya</taxon>
        <taxon>Ascomycota</taxon>
        <taxon>Saccharomycotina</taxon>
        <taxon>Pichiomycetes</taxon>
        <taxon>Debaryomycetaceae</taxon>
        <taxon>Spathaspora</taxon>
    </lineage>
</organism>
<dbReference type="GO" id="GO:0006914">
    <property type="term" value="P:autophagy"/>
    <property type="evidence" value="ECO:0007669"/>
    <property type="project" value="UniProtKB-KW"/>
</dbReference>
<dbReference type="EMBL" id="GL996503">
    <property type="protein sequence ID" value="EGW31520.1"/>
    <property type="molecule type" value="Genomic_DNA"/>
</dbReference>
<dbReference type="AlphaFoldDB" id="G3AQH3"/>
<keyword evidence="5" id="KW-1185">Reference proteome</keyword>
<dbReference type="OMA" id="VIQYLCC"/>
<dbReference type="InterPro" id="IPR007135">
    <property type="entry name" value="Atg3/Atg10"/>
</dbReference>
<name>G3AQH3_SPAPN</name>
<keyword evidence="2" id="KW-0813">Transport</keyword>
<dbReference type="eggNOG" id="ENOG502T5Z6">
    <property type="taxonomic scope" value="Eukaryota"/>
</dbReference>
<dbReference type="RefSeq" id="XP_007376298.1">
    <property type="nucleotide sequence ID" value="XM_007376236.1"/>
</dbReference>
<evidence type="ECO:0000256" key="3">
    <source>
        <dbReference type="ARBA" id="ARBA00023006"/>
    </source>
</evidence>
<sequence length="173" mass="20130">MHNITNEQFNNCITAFNEVLVENLIFDKEYTLTIKNNYIKKVNFDKSYLFTSIEMSKKIDSEVIRIDFTVSYHDFYQVPILNIRPYKDGSFTALNGIGLQIAPTVITALTTHHILQKTWIEVHACETLEALQTLPEIYGTTVDSVLEYLCCWFGFYGLPAIFPNIRFRPHLYM</sequence>
<evidence type="ECO:0000313" key="4">
    <source>
        <dbReference type="EMBL" id="EGW31520.1"/>
    </source>
</evidence>
<dbReference type="GeneID" id="18870256"/>
<proteinExistence type="predicted"/>
<keyword evidence="3" id="KW-0072">Autophagy</keyword>
<evidence type="ECO:0000256" key="2">
    <source>
        <dbReference type="ARBA" id="ARBA00022927"/>
    </source>
</evidence>
<reference evidence="4 5" key="1">
    <citation type="journal article" date="2011" name="Proc. Natl. Acad. Sci. U.S.A.">
        <title>Comparative genomics of xylose-fermenting fungi for enhanced biofuel production.</title>
        <authorList>
            <person name="Wohlbach D.J."/>
            <person name="Kuo A."/>
            <person name="Sato T.K."/>
            <person name="Potts K.M."/>
            <person name="Salamov A.A."/>
            <person name="LaButti K.M."/>
            <person name="Sun H."/>
            <person name="Clum A."/>
            <person name="Pangilinan J.L."/>
            <person name="Lindquist E.A."/>
            <person name="Lucas S."/>
            <person name="Lapidus A."/>
            <person name="Jin M."/>
            <person name="Gunawan C."/>
            <person name="Balan V."/>
            <person name="Dale B.E."/>
            <person name="Jeffries T.W."/>
            <person name="Zinkel R."/>
            <person name="Barry K.W."/>
            <person name="Grigoriev I.V."/>
            <person name="Gasch A.P."/>
        </authorList>
    </citation>
    <scope>NUCLEOTIDE SEQUENCE [LARGE SCALE GENOMIC DNA]</scope>
    <source>
        <strain evidence="5">NRRL Y-27907 / 11-Y1</strain>
    </source>
</reference>
<dbReference type="OrthoDB" id="5949865at2759"/>
<accession>G3AQH3</accession>
<dbReference type="InParanoid" id="G3AQH3"/>
<keyword evidence="2" id="KW-0653">Protein transport</keyword>
<evidence type="ECO:0000256" key="1">
    <source>
        <dbReference type="ARBA" id="ARBA00022786"/>
    </source>
</evidence>
<gene>
    <name evidence="4" type="ORF">SPAPADRAFT_139973</name>
</gene>
<dbReference type="GO" id="GO:0015031">
    <property type="term" value="P:protein transport"/>
    <property type="evidence" value="ECO:0007669"/>
    <property type="project" value="UniProtKB-KW"/>
</dbReference>
<dbReference type="Gene3D" id="3.30.1460.50">
    <property type="match status" value="1"/>
</dbReference>
<protein>
    <submittedName>
        <fullName evidence="4">Uncharacterized protein</fullName>
    </submittedName>
</protein>